<sequence>MTELKRLTGESDEEVVFRICQDKDELGTWAEVADILNNILGFEYTESKYRKQYQAFEKILNANKKHIFSNEFVDSIDEKRHELYMERQRLSDERTSLNRQLRENARSDANYEILIDAIKNSALSSLPPIEDNLMIVPGVEDMIVVLSDLHIGLNVSNNFGEYNIDIARDRLGDYRDEIIKIQKSKCCQNVYVVILGDLVNGSIHSTTRLENRENTIRQTQIAAELITNFVYEIAGNFEKVYINNVAGNHSRIGLKDDVLRDERLDNIIPWYMKAKLEHINKIIFMDQYNVDPTIGDFSIRGNKIVIVHGDYDTFSESGVAKLTMMLRYIPDIIIMGHLHHSEFTNVADVDIVRSGSLCGACNDYEVSKRIYGKPQQMVLTIGDEGITSFYPIKFK</sequence>
<reference evidence="2 3" key="1">
    <citation type="submission" date="2017-02" db="EMBL/GenBank/DDBJ databases">
        <authorList>
            <person name="Peterson S.W."/>
        </authorList>
    </citation>
    <scope>NUCLEOTIDE SEQUENCE [LARGE SCALE GENOMIC DNA]</scope>
    <source>
        <strain evidence="2 3">ATCC 17233</strain>
    </source>
</reference>
<keyword evidence="3" id="KW-1185">Reference proteome</keyword>
<gene>
    <name evidence="2" type="ORF">SAMN02745110_02250</name>
</gene>
<dbReference type="EMBL" id="FUXA01000016">
    <property type="protein sequence ID" value="SJZ98519.1"/>
    <property type="molecule type" value="Genomic_DNA"/>
</dbReference>
<dbReference type="OrthoDB" id="2036187at2"/>
<dbReference type="InterPro" id="IPR029052">
    <property type="entry name" value="Metallo-depent_PP-like"/>
</dbReference>
<dbReference type="Proteomes" id="UP000189857">
    <property type="component" value="Unassembled WGS sequence"/>
</dbReference>
<evidence type="ECO:0000313" key="3">
    <source>
        <dbReference type="Proteomes" id="UP000189857"/>
    </source>
</evidence>
<dbReference type="InterPro" id="IPR004843">
    <property type="entry name" value="Calcineurin-like_PHP"/>
</dbReference>
<feature type="domain" description="Calcineurin-like phosphoesterase" evidence="1">
    <location>
        <begin position="143"/>
        <end position="340"/>
    </location>
</feature>
<proteinExistence type="predicted"/>
<dbReference type="SUPFAM" id="SSF56300">
    <property type="entry name" value="Metallo-dependent phosphatases"/>
    <property type="match status" value="1"/>
</dbReference>
<accession>A0A1T4Q444</accession>
<evidence type="ECO:0000313" key="2">
    <source>
        <dbReference type="EMBL" id="SJZ98519.1"/>
    </source>
</evidence>
<dbReference type="AlphaFoldDB" id="A0A1T4Q444"/>
<name>A0A1T4Q444_9FIRM</name>
<evidence type="ECO:0000259" key="1">
    <source>
        <dbReference type="Pfam" id="PF00149"/>
    </source>
</evidence>
<dbReference type="Gene3D" id="3.60.21.10">
    <property type="match status" value="1"/>
</dbReference>
<dbReference type="RefSeq" id="WP_078788046.1">
    <property type="nucleotide sequence ID" value="NZ_FMTO01000014.1"/>
</dbReference>
<dbReference type="GO" id="GO:0016787">
    <property type="term" value="F:hydrolase activity"/>
    <property type="evidence" value="ECO:0007669"/>
    <property type="project" value="InterPro"/>
</dbReference>
<protein>
    <submittedName>
        <fullName evidence="2">Calcineurin-like phosphoesterase superfamily domain-containing protein</fullName>
    </submittedName>
</protein>
<organism evidence="2 3">
    <name type="scientific">Eubacterium ruminantium</name>
    <dbReference type="NCBI Taxonomy" id="42322"/>
    <lineage>
        <taxon>Bacteria</taxon>
        <taxon>Bacillati</taxon>
        <taxon>Bacillota</taxon>
        <taxon>Clostridia</taxon>
        <taxon>Eubacteriales</taxon>
        <taxon>Eubacteriaceae</taxon>
        <taxon>Eubacterium</taxon>
    </lineage>
</organism>
<dbReference type="Pfam" id="PF00149">
    <property type="entry name" value="Metallophos"/>
    <property type="match status" value="1"/>
</dbReference>